<dbReference type="RefSeq" id="WP_133588529.1">
    <property type="nucleotide sequence ID" value="NZ_SNVV01000002.1"/>
</dbReference>
<evidence type="ECO:0000313" key="4">
    <source>
        <dbReference type="Proteomes" id="UP000295129"/>
    </source>
</evidence>
<dbReference type="Proteomes" id="UP000295129">
    <property type="component" value="Unassembled WGS sequence"/>
</dbReference>
<accession>A0A4R6EDI7</accession>
<dbReference type="OrthoDB" id="21421at2"/>
<proteinExistence type="inferred from homology"/>
<keyword evidence="4" id="KW-1185">Reference proteome</keyword>
<dbReference type="Pfam" id="PF17775">
    <property type="entry name" value="YchJ_M-like"/>
    <property type="match status" value="1"/>
</dbReference>
<sequence>MKSLPCPCESGQPLSACCGPLIAGAQPAPTAERLMRSRYTAYAQRNADYLLATWHATTRPVTLDLDDSAPAKWIGLRILRHRDTAPNRAEVEFLARYRVGGRAHRLHENSRFVREDERWFYVDGDMLE</sequence>
<dbReference type="HAMAP" id="MF_00612">
    <property type="entry name" value="UPF0225"/>
    <property type="match status" value="1"/>
</dbReference>
<evidence type="ECO:0000313" key="3">
    <source>
        <dbReference type="EMBL" id="TDN56245.1"/>
    </source>
</evidence>
<evidence type="ECO:0000259" key="2">
    <source>
        <dbReference type="Pfam" id="PF17775"/>
    </source>
</evidence>
<gene>
    <name evidence="3" type="ORF">C7389_102181</name>
</gene>
<comment type="caution">
    <text evidence="3">The sequence shown here is derived from an EMBL/GenBank/DDBJ whole genome shotgun (WGS) entry which is preliminary data.</text>
</comment>
<reference evidence="3 4" key="1">
    <citation type="submission" date="2019-03" db="EMBL/GenBank/DDBJ databases">
        <title>Genomic Encyclopedia of Type Strains, Phase IV (KMG-IV): sequencing the most valuable type-strain genomes for metagenomic binning, comparative biology and taxonomic classification.</title>
        <authorList>
            <person name="Goeker M."/>
        </authorList>
    </citation>
    <scope>NUCLEOTIDE SEQUENCE [LARGE SCALE GENOMIC DNA]</scope>
    <source>
        <strain evidence="3 4">DSM 12121</strain>
    </source>
</reference>
<feature type="domain" description="YchJ-like middle NTF2-like" evidence="2">
    <location>
        <begin position="30"/>
        <end position="124"/>
    </location>
</feature>
<protein>
    <recommendedName>
        <fullName evidence="1">UPF0225 protein C7389_102181</fullName>
    </recommendedName>
</protein>
<dbReference type="AlphaFoldDB" id="A0A4R6EDI7"/>
<dbReference type="InterPro" id="IPR032710">
    <property type="entry name" value="NTF2-like_dom_sf"/>
</dbReference>
<name>A0A4R6EDI7_9RHOO</name>
<evidence type="ECO:0000256" key="1">
    <source>
        <dbReference type="HAMAP-Rule" id="MF_00612"/>
    </source>
</evidence>
<dbReference type="EMBL" id="SNVV01000002">
    <property type="protein sequence ID" value="TDN56245.1"/>
    <property type="molecule type" value="Genomic_DNA"/>
</dbReference>
<dbReference type="InterPro" id="IPR048469">
    <property type="entry name" value="YchJ-like_M"/>
</dbReference>
<dbReference type="PANTHER" id="PTHR33747:SF1">
    <property type="entry name" value="ADENYLATE CYCLASE-ASSOCIATED CAP C-TERMINAL DOMAIN-CONTAINING PROTEIN"/>
    <property type="match status" value="1"/>
</dbReference>
<dbReference type="PANTHER" id="PTHR33747">
    <property type="entry name" value="UPF0225 PROTEIN SCO1677"/>
    <property type="match status" value="1"/>
</dbReference>
<organism evidence="3 4">
    <name type="scientific">Azoarcus indigens</name>
    <dbReference type="NCBI Taxonomy" id="29545"/>
    <lineage>
        <taxon>Bacteria</taxon>
        <taxon>Pseudomonadati</taxon>
        <taxon>Pseudomonadota</taxon>
        <taxon>Betaproteobacteria</taxon>
        <taxon>Rhodocyclales</taxon>
        <taxon>Zoogloeaceae</taxon>
        <taxon>Azoarcus</taxon>
    </lineage>
</organism>
<dbReference type="SUPFAM" id="SSF54427">
    <property type="entry name" value="NTF2-like"/>
    <property type="match status" value="1"/>
</dbReference>
<dbReference type="Gene3D" id="3.10.450.50">
    <property type="match status" value="1"/>
</dbReference>
<dbReference type="InterPro" id="IPR023006">
    <property type="entry name" value="YchJ-like"/>
</dbReference>
<comment type="similarity">
    <text evidence="1">Belongs to the UPF0225 family.</text>
</comment>